<gene>
    <name evidence="5" type="primary">LOC100372489</name>
</gene>
<dbReference type="Proteomes" id="UP000694865">
    <property type="component" value="Unplaced"/>
</dbReference>
<dbReference type="PANTHER" id="PTHR44666:SF1">
    <property type="entry name" value="WD REPEAT-CONTAINING PROTEIN 53"/>
    <property type="match status" value="1"/>
</dbReference>
<proteinExistence type="predicted"/>
<dbReference type="Gene3D" id="2.130.10.10">
    <property type="entry name" value="YVTN repeat-like/Quinoprotein amine dehydrogenase"/>
    <property type="match status" value="2"/>
</dbReference>
<organism evidence="4 5">
    <name type="scientific">Saccoglossus kowalevskii</name>
    <name type="common">Acorn worm</name>
    <dbReference type="NCBI Taxonomy" id="10224"/>
    <lineage>
        <taxon>Eukaryota</taxon>
        <taxon>Metazoa</taxon>
        <taxon>Hemichordata</taxon>
        <taxon>Enteropneusta</taxon>
        <taxon>Harrimaniidae</taxon>
        <taxon>Saccoglossus</taxon>
    </lineage>
</organism>
<evidence type="ECO:0000313" key="5">
    <source>
        <dbReference type="RefSeq" id="XP_002738913.1"/>
    </source>
</evidence>
<dbReference type="PROSITE" id="PS50082">
    <property type="entry name" value="WD_REPEATS_2"/>
    <property type="match status" value="1"/>
</dbReference>
<dbReference type="PANTHER" id="PTHR44666">
    <property type="entry name" value="WD REPEAT-CONTAINING PROTEIN 53"/>
    <property type="match status" value="1"/>
</dbReference>
<dbReference type="PROSITE" id="PS00678">
    <property type="entry name" value="WD_REPEATS_1"/>
    <property type="match status" value="1"/>
</dbReference>
<protein>
    <submittedName>
        <fullName evidence="5">WD repeat-containing protein 53-like</fullName>
    </submittedName>
</protein>
<evidence type="ECO:0000256" key="1">
    <source>
        <dbReference type="ARBA" id="ARBA00022574"/>
    </source>
</evidence>
<keyword evidence="4" id="KW-1185">Reference proteome</keyword>
<dbReference type="SMART" id="SM00320">
    <property type="entry name" value="WD40"/>
    <property type="match status" value="7"/>
</dbReference>
<evidence type="ECO:0000256" key="2">
    <source>
        <dbReference type="ARBA" id="ARBA00022737"/>
    </source>
</evidence>
<dbReference type="InterPro" id="IPR019775">
    <property type="entry name" value="WD40_repeat_CS"/>
</dbReference>
<dbReference type="InterPro" id="IPR036322">
    <property type="entry name" value="WD40_repeat_dom_sf"/>
</dbReference>
<name>A0ABM0GWK0_SACKO</name>
<dbReference type="SUPFAM" id="SSF50978">
    <property type="entry name" value="WD40 repeat-like"/>
    <property type="match status" value="1"/>
</dbReference>
<keyword evidence="1 3" id="KW-0853">WD repeat</keyword>
<accession>A0ABM0GWK0</accession>
<reference evidence="5" key="1">
    <citation type="submission" date="2025-08" db="UniProtKB">
        <authorList>
            <consortium name="RefSeq"/>
        </authorList>
    </citation>
    <scope>IDENTIFICATION</scope>
    <source>
        <tissue evidence="5">Testes</tissue>
    </source>
</reference>
<evidence type="ECO:0000256" key="3">
    <source>
        <dbReference type="PROSITE-ProRule" id="PRU00221"/>
    </source>
</evidence>
<dbReference type="InterPro" id="IPR015943">
    <property type="entry name" value="WD40/YVTN_repeat-like_dom_sf"/>
</dbReference>
<dbReference type="InterPro" id="IPR001680">
    <property type="entry name" value="WD40_rpt"/>
</dbReference>
<feature type="repeat" description="WD" evidence="3">
    <location>
        <begin position="242"/>
        <end position="285"/>
    </location>
</feature>
<dbReference type="Pfam" id="PF00400">
    <property type="entry name" value="WD40"/>
    <property type="match status" value="3"/>
</dbReference>
<dbReference type="RefSeq" id="XP_002738913.1">
    <property type="nucleotide sequence ID" value="XM_002738867.1"/>
</dbReference>
<keyword evidence="2" id="KW-0677">Repeat</keyword>
<evidence type="ECO:0000313" key="4">
    <source>
        <dbReference type="Proteomes" id="UP000694865"/>
    </source>
</evidence>
<sequence>MATKPDVQKWIGGHTETILCLDCSVDGKVLSGGEKGQSCLWSHDGNVIEKVGVGEIGIADVTSVCFSRKDPSCFYVASGEQIRQYDSRNLKMAMWNCEYNKEEINQIALNCNEELLASCDDSGLIRIINVREKKCKKVLRKHSNICTSVRFRSKRPWELISGGMDASVVHWESGRGRTLSVLNMQEIARHSNPSGGYMVNPPLVHSVDVSENDHLLACGLENASVELFEFRGKKSLCQKMCLQGHCLGVSQVHFPKFRSDDWLLSAGNDGKIILWDIANVKSTSGKMKDEDGGTEMGSSVSSQFQKHVITHGDKINWLTTVKTITNNFIFVADQSETISVYSLTH</sequence>
<dbReference type="GeneID" id="100372489"/>
<dbReference type="InterPro" id="IPR042453">
    <property type="entry name" value="WDR53"/>
</dbReference>